<dbReference type="Proteomes" id="UP000827721">
    <property type="component" value="Unassembled WGS sequence"/>
</dbReference>
<accession>A0ABQ8HFD3</accession>
<keyword evidence="2" id="KW-0812">Transmembrane</keyword>
<dbReference type="PANTHER" id="PTHR34189:SF4">
    <property type="entry name" value="TRANSMEMBRANE PROTEIN"/>
    <property type="match status" value="1"/>
</dbReference>
<evidence type="ECO:0000256" key="2">
    <source>
        <dbReference type="SAM" id="Phobius"/>
    </source>
</evidence>
<keyword evidence="2" id="KW-1133">Transmembrane helix</keyword>
<evidence type="ECO:0000313" key="4">
    <source>
        <dbReference type="Proteomes" id="UP000827721"/>
    </source>
</evidence>
<feature type="transmembrane region" description="Helical" evidence="2">
    <location>
        <begin position="61"/>
        <end position="80"/>
    </location>
</feature>
<evidence type="ECO:0008006" key="5">
    <source>
        <dbReference type="Google" id="ProtNLM"/>
    </source>
</evidence>
<feature type="region of interest" description="Disordered" evidence="1">
    <location>
        <begin position="15"/>
        <end position="39"/>
    </location>
</feature>
<evidence type="ECO:0000313" key="3">
    <source>
        <dbReference type="EMBL" id="KAH7557326.1"/>
    </source>
</evidence>
<keyword evidence="2" id="KW-0472">Membrane</keyword>
<keyword evidence="4" id="KW-1185">Reference proteome</keyword>
<dbReference type="PANTHER" id="PTHR34189">
    <property type="entry name" value="TRANSMEMBRANE PROTEIN"/>
    <property type="match status" value="1"/>
</dbReference>
<proteinExistence type="predicted"/>
<organism evidence="3 4">
    <name type="scientific">Xanthoceras sorbifolium</name>
    <dbReference type="NCBI Taxonomy" id="99658"/>
    <lineage>
        <taxon>Eukaryota</taxon>
        <taxon>Viridiplantae</taxon>
        <taxon>Streptophyta</taxon>
        <taxon>Embryophyta</taxon>
        <taxon>Tracheophyta</taxon>
        <taxon>Spermatophyta</taxon>
        <taxon>Magnoliopsida</taxon>
        <taxon>eudicotyledons</taxon>
        <taxon>Gunneridae</taxon>
        <taxon>Pentapetalae</taxon>
        <taxon>rosids</taxon>
        <taxon>malvids</taxon>
        <taxon>Sapindales</taxon>
        <taxon>Sapindaceae</taxon>
        <taxon>Xanthoceroideae</taxon>
        <taxon>Xanthoceras</taxon>
    </lineage>
</organism>
<reference evidence="3 4" key="1">
    <citation type="submission" date="2021-02" db="EMBL/GenBank/DDBJ databases">
        <title>Plant Genome Project.</title>
        <authorList>
            <person name="Zhang R.-G."/>
        </authorList>
    </citation>
    <scope>NUCLEOTIDE SEQUENCE [LARGE SCALE GENOMIC DNA]</scope>
    <source>
        <tissue evidence="3">Leaves</tissue>
    </source>
</reference>
<sequence length="149" mass="16634">MYRSVSWSRVSEDYFTHSSPKVGSGPRISSSSSSMDGSELPLYDPVMDLAKKEKRDKLSENAVHLIPFVLLFCAFVLWFFSNPDIEMGVTVADSVAARIEGLTIEGDMDTDSDGTQTSILPLETVEVDNPKQPKHHRKDHNYGLKRLVS</sequence>
<comment type="caution">
    <text evidence="3">The sequence shown here is derived from an EMBL/GenBank/DDBJ whole genome shotgun (WGS) entry which is preliminary data.</text>
</comment>
<protein>
    <recommendedName>
        <fullName evidence="5">Transmembrane protein</fullName>
    </recommendedName>
</protein>
<dbReference type="EMBL" id="JAFEMO010000011">
    <property type="protein sequence ID" value="KAH7557326.1"/>
    <property type="molecule type" value="Genomic_DNA"/>
</dbReference>
<name>A0ABQ8HFD3_9ROSI</name>
<gene>
    <name evidence="3" type="ORF">JRO89_XS11G0120900</name>
</gene>
<evidence type="ECO:0000256" key="1">
    <source>
        <dbReference type="SAM" id="MobiDB-lite"/>
    </source>
</evidence>